<keyword evidence="1" id="KW-0813">Transport</keyword>
<evidence type="ECO:0000256" key="6">
    <source>
        <dbReference type="ARBA" id="ARBA00022840"/>
    </source>
</evidence>
<gene>
    <name evidence="12" type="primary">modC</name>
    <name evidence="12" type="ORF">V6255_11880</name>
</gene>
<dbReference type="InterPro" id="IPR005116">
    <property type="entry name" value="Transp-assoc_OB_typ1"/>
</dbReference>
<dbReference type="Gene3D" id="3.40.50.300">
    <property type="entry name" value="P-loop containing nucleotide triphosphate hydrolases"/>
    <property type="match status" value="1"/>
</dbReference>
<dbReference type="PROSITE" id="PS51866">
    <property type="entry name" value="MOP"/>
    <property type="match status" value="1"/>
</dbReference>
<accession>A0ABU9HD58</accession>
<keyword evidence="3 9" id="KW-0500">Molybdenum</keyword>
<keyword evidence="7" id="KW-1278">Translocase</keyword>
<dbReference type="InterPro" id="IPR004606">
    <property type="entry name" value="Mop_domain"/>
</dbReference>
<dbReference type="InterPro" id="IPR027417">
    <property type="entry name" value="P-loop_NTPase"/>
</dbReference>
<evidence type="ECO:0000313" key="12">
    <source>
        <dbReference type="EMBL" id="MEL0659837.1"/>
    </source>
</evidence>
<keyword evidence="4" id="KW-0997">Cell inner membrane</keyword>
<comment type="caution">
    <text evidence="12">The sequence shown here is derived from an EMBL/GenBank/DDBJ whole genome shotgun (WGS) entry which is preliminary data.</text>
</comment>
<evidence type="ECO:0000256" key="5">
    <source>
        <dbReference type="ARBA" id="ARBA00022741"/>
    </source>
</evidence>
<dbReference type="SUPFAM" id="SSF50331">
    <property type="entry name" value="MOP-like"/>
    <property type="match status" value="1"/>
</dbReference>
<evidence type="ECO:0000259" key="10">
    <source>
        <dbReference type="PROSITE" id="PS50893"/>
    </source>
</evidence>
<dbReference type="SUPFAM" id="SSF52540">
    <property type="entry name" value="P-loop containing nucleoside triphosphate hydrolases"/>
    <property type="match status" value="1"/>
</dbReference>
<dbReference type="InterPro" id="IPR008995">
    <property type="entry name" value="Mo/tungstate-bd_C_term_dom"/>
</dbReference>
<keyword evidence="13" id="KW-1185">Reference proteome</keyword>
<dbReference type="InterPro" id="IPR003439">
    <property type="entry name" value="ABC_transporter-like_ATP-bd"/>
</dbReference>
<protein>
    <submittedName>
        <fullName evidence="12">Molybdenum ABC transporter ATP-binding protein</fullName>
    </submittedName>
</protein>
<keyword evidence="8" id="KW-0472">Membrane</keyword>
<name>A0ABU9HD58_9GAMM</name>
<dbReference type="Proteomes" id="UP001366060">
    <property type="component" value="Unassembled WGS sequence"/>
</dbReference>
<dbReference type="Pfam" id="PF00005">
    <property type="entry name" value="ABC_tran"/>
    <property type="match status" value="1"/>
</dbReference>
<sequence>MLKFNIQKSFKGQDKHSKDLHFKGEVDLSGVCTIFGDSGAGKTTLLRCLIGLESCTGNITFQGQQWLGSNGNNKIHKLAVEDRNIGVVFQEPRLFPHLNVQQNLELAVRKAKNSTFTIHHLAEKLGFSDLLSHQTTQLSGGQKQRIAIARALLTNPALLVMDEPLSSLDVTSKRLLLPFLKQVSEQIPILYITHSEHELFYLSKQMLLVNDGQVEAIGEPQKLFLDSHLSLIKFAQQGLILTVLVKEYDQQEALIKGCLDGQTLYVSAEQAPTTSQIQVKINSRDVIVALQPIEGSSLLNCLSAQIVDYSQDNQKAVVLTLKVQSQCIYAYITLRSFNKLKLSVGSYVYAHVKTMSIIN</sequence>
<dbReference type="NCBIfam" id="TIGR02142">
    <property type="entry name" value="modC_ABC"/>
    <property type="match status" value="1"/>
</dbReference>
<proteinExistence type="predicted"/>
<evidence type="ECO:0000256" key="4">
    <source>
        <dbReference type="ARBA" id="ARBA00022519"/>
    </source>
</evidence>
<feature type="domain" description="ABC transporter" evidence="10">
    <location>
        <begin position="1"/>
        <end position="236"/>
    </location>
</feature>
<dbReference type="InterPro" id="IPR003593">
    <property type="entry name" value="AAA+_ATPase"/>
</dbReference>
<dbReference type="InterPro" id="IPR050334">
    <property type="entry name" value="Molybdenum_import_ModC"/>
</dbReference>
<dbReference type="Pfam" id="PF03459">
    <property type="entry name" value="TOBE"/>
    <property type="match status" value="1"/>
</dbReference>
<evidence type="ECO:0000256" key="3">
    <source>
        <dbReference type="ARBA" id="ARBA00022505"/>
    </source>
</evidence>
<dbReference type="EMBL" id="JBAKBA010000027">
    <property type="protein sequence ID" value="MEL0659837.1"/>
    <property type="molecule type" value="Genomic_DNA"/>
</dbReference>
<dbReference type="InterPro" id="IPR017871">
    <property type="entry name" value="ABC_transporter-like_CS"/>
</dbReference>
<dbReference type="PANTHER" id="PTHR43514:SF4">
    <property type="entry name" value="ABC TRANSPORTER I FAMILY MEMBER 10"/>
    <property type="match status" value="1"/>
</dbReference>
<evidence type="ECO:0000256" key="8">
    <source>
        <dbReference type="ARBA" id="ARBA00023136"/>
    </source>
</evidence>
<dbReference type="Gene3D" id="2.40.50.100">
    <property type="match status" value="1"/>
</dbReference>
<reference evidence="12 13" key="1">
    <citation type="submission" date="2024-02" db="EMBL/GenBank/DDBJ databases">
        <title>Bacteria isolated from the canopy kelp, Nereocystis luetkeana.</title>
        <authorList>
            <person name="Pfister C.A."/>
            <person name="Younker I.T."/>
            <person name="Light S.H."/>
        </authorList>
    </citation>
    <scope>NUCLEOTIDE SEQUENCE [LARGE SCALE GENOMIC DNA]</scope>
    <source>
        <strain evidence="12 13">TI.2.07</strain>
    </source>
</reference>
<keyword evidence="5" id="KW-0547">Nucleotide-binding</keyword>
<keyword evidence="6 12" id="KW-0067">ATP-binding</keyword>
<dbReference type="GO" id="GO:0005524">
    <property type="term" value="F:ATP binding"/>
    <property type="evidence" value="ECO:0007669"/>
    <property type="project" value="UniProtKB-KW"/>
</dbReference>
<dbReference type="PROSITE" id="PS50893">
    <property type="entry name" value="ABC_TRANSPORTER_2"/>
    <property type="match status" value="1"/>
</dbReference>
<keyword evidence="2" id="KW-1003">Cell membrane</keyword>
<evidence type="ECO:0000256" key="9">
    <source>
        <dbReference type="PROSITE-ProRule" id="PRU01213"/>
    </source>
</evidence>
<dbReference type="RefSeq" id="WP_341628356.1">
    <property type="nucleotide sequence ID" value="NZ_JBAKBA010000027.1"/>
</dbReference>
<dbReference type="InterPro" id="IPR011868">
    <property type="entry name" value="ModC_ABC_ATP-bd"/>
</dbReference>
<dbReference type="PROSITE" id="PS00211">
    <property type="entry name" value="ABC_TRANSPORTER_1"/>
    <property type="match status" value="1"/>
</dbReference>
<organism evidence="12 13">
    <name type="scientific">Psychromonas arctica</name>
    <dbReference type="NCBI Taxonomy" id="168275"/>
    <lineage>
        <taxon>Bacteria</taxon>
        <taxon>Pseudomonadati</taxon>
        <taxon>Pseudomonadota</taxon>
        <taxon>Gammaproteobacteria</taxon>
        <taxon>Alteromonadales</taxon>
        <taxon>Psychromonadaceae</taxon>
        <taxon>Psychromonas</taxon>
    </lineage>
</organism>
<evidence type="ECO:0000313" key="13">
    <source>
        <dbReference type="Proteomes" id="UP001366060"/>
    </source>
</evidence>
<evidence type="ECO:0000256" key="1">
    <source>
        <dbReference type="ARBA" id="ARBA00022448"/>
    </source>
</evidence>
<evidence type="ECO:0000259" key="11">
    <source>
        <dbReference type="PROSITE" id="PS51866"/>
    </source>
</evidence>
<dbReference type="PANTHER" id="PTHR43514">
    <property type="entry name" value="ABC TRANSPORTER I FAMILY MEMBER 10"/>
    <property type="match status" value="1"/>
</dbReference>
<dbReference type="SMART" id="SM00382">
    <property type="entry name" value="AAA"/>
    <property type="match status" value="1"/>
</dbReference>
<evidence type="ECO:0000256" key="7">
    <source>
        <dbReference type="ARBA" id="ARBA00022967"/>
    </source>
</evidence>
<feature type="domain" description="Mop" evidence="11">
    <location>
        <begin position="295"/>
        <end position="359"/>
    </location>
</feature>
<evidence type="ECO:0000256" key="2">
    <source>
        <dbReference type="ARBA" id="ARBA00022475"/>
    </source>
</evidence>